<dbReference type="InterPro" id="IPR030393">
    <property type="entry name" value="G_ENGB_dom"/>
</dbReference>
<feature type="region of interest" description="Disordered" evidence="5">
    <location>
        <begin position="1"/>
        <end position="26"/>
    </location>
</feature>
<protein>
    <recommendedName>
        <fullName evidence="6">EngB-type G domain-containing protein</fullName>
    </recommendedName>
</protein>
<name>A0AAD2H3J7_9AGAR</name>
<keyword evidence="4" id="KW-0342">GTP-binding</keyword>
<organism evidence="7 8">
    <name type="scientific">Mycena citricolor</name>
    <dbReference type="NCBI Taxonomy" id="2018698"/>
    <lineage>
        <taxon>Eukaryota</taxon>
        <taxon>Fungi</taxon>
        <taxon>Dikarya</taxon>
        <taxon>Basidiomycota</taxon>
        <taxon>Agaricomycotina</taxon>
        <taxon>Agaricomycetes</taxon>
        <taxon>Agaricomycetidae</taxon>
        <taxon>Agaricales</taxon>
        <taxon>Marasmiineae</taxon>
        <taxon>Mycenaceae</taxon>
        <taxon>Mycena</taxon>
    </lineage>
</organism>
<evidence type="ECO:0000313" key="8">
    <source>
        <dbReference type="Proteomes" id="UP001295794"/>
    </source>
</evidence>
<comment type="caution">
    <text evidence="7">The sequence shown here is derived from an EMBL/GenBank/DDBJ whole genome shotgun (WGS) entry which is preliminary data.</text>
</comment>
<dbReference type="GO" id="GO:0005525">
    <property type="term" value="F:GTP binding"/>
    <property type="evidence" value="ECO:0007669"/>
    <property type="project" value="UniProtKB-KW"/>
</dbReference>
<keyword evidence="8" id="KW-1185">Reference proteome</keyword>
<dbReference type="Proteomes" id="UP001295794">
    <property type="component" value="Unassembled WGS sequence"/>
</dbReference>
<dbReference type="InterPro" id="IPR027417">
    <property type="entry name" value="P-loop_NTPase"/>
</dbReference>
<evidence type="ECO:0000256" key="2">
    <source>
        <dbReference type="ARBA" id="ARBA00022741"/>
    </source>
</evidence>
<evidence type="ECO:0000256" key="5">
    <source>
        <dbReference type="SAM" id="MobiDB-lite"/>
    </source>
</evidence>
<dbReference type="PANTHER" id="PTHR46498">
    <property type="entry name" value="GTP-BINDING PROTEIN 8"/>
    <property type="match status" value="1"/>
</dbReference>
<feature type="domain" description="EngB-type G" evidence="6">
    <location>
        <begin position="81"/>
        <end position="264"/>
    </location>
</feature>
<dbReference type="PROSITE" id="PS51706">
    <property type="entry name" value="G_ENGB"/>
    <property type="match status" value="1"/>
</dbReference>
<dbReference type="GO" id="GO:0005739">
    <property type="term" value="C:mitochondrion"/>
    <property type="evidence" value="ECO:0007669"/>
    <property type="project" value="TreeGrafter"/>
</dbReference>
<dbReference type="Pfam" id="PF01926">
    <property type="entry name" value="MMR_HSR1"/>
    <property type="match status" value="1"/>
</dbReference>
<evidence type="ECO:0000259" key="6">
    <source>
        <dbReference type="PROSITE" id="PS51706"/>
    </source>
</evidence>
<keyword evidence="2" id="KW-0547">Nucleotide-binding</keyword>
<accession>A0AAD2H3J7</accession>
<gene>
    <name evidence="7" type="ORF">MYCIT1_LOCUS11061</name>
</gene>
<sequence length="271" mass="30134">MQHNIHVQSHETRREIAEKRPHKREASDQAFKLLTLVMVQGQMKQRTTLRAYHQGIDFNLARFLASAKSDTTIPDFGKPVLPEVKPLTGRANCGKSSLLNAVLGRKYLLSKSKHAGSTRSLDFYQVGEGKASAIFVDAPGYGRSARSQWGDLFTQYITTRPQLKRIYILINGVHGVKESDVQMLEYLSTKLVDARGIQPFTVQAVVTKVDLIPSKHMVASLEDMRTSIFANAPLCLPPIFTSVTMNPPFGVDTVRSNISDVCGFPLVAQDY</sequence>
<dbReference type="GO" id="GO:0046872">
    <property type="term" value="F:metal ion binding"/>
    <property type="evidence" value="ECO:0007669"/>
    <property type="project" value="UniProtKB-KW"/>
</dbReference>
<dbReference type="PANTHER" id="PTHR46498:SF1">
    <property type="entry name" value="GTP-BINDING PROTEIN 8"/>
    <property type="match status" value="1"/>
</dbReference>
<dbReference type="SUPFAM" id="SSF52540">
    <property type="entry name" value="P-loop containing nucleoside triphosphate hydrolases"/>
    <property type="match status" value="1"/>
</dbReference>
<dbReference type="AlphaFoldDB" id="A0AAD2H3J7"/>
<proteinExistence type="predicted"/>
<dbReference type="EMBL" id="CAVNYO010000137">
    <property type="protein sequence ID" value="CAK5268050.1"/>
    <property type="molecule type" value="Genomic_DNA"/>
</dbReference>
<feature type="compositionally biased region" description="Basic and acidic residues" evidence="5">
    <location>
        <begin position="8"/>
        <end position="26"/>
    </location>
</feature>
<dbReference type="Gene3D" id="3.40.50.300">
    <property type="entry name" value="P-loop containing nucleotide triphosphate hydrolases"/>
    <property type="match status" value="1"/>
</dbReference>
<evidence type="ECO:0000256" key="4">
    <source>
        <dbReference type="ARBA" id="ARBA00023134"/>
    </source>
</evidence>
<reference evidence="7" key="1">
    <citation type="submission" date="2023-11" db="EMBL/GenBank/DDBJ databases">
        <authorList>
            <person name="De Vega J J."/>
            <person name="De Vega J J."/>
        </authorList>
    </citation>
    <scope>NUCLEOTIDE SEQUENCE</scope>
</reference>
<keyword evidence="3" id="KW-0460">Magnesium</keyword>
<evidence type="ECO:0000313" key="7">
    <source>
        <dbReference type="EMBL" id="CAK5268050.1"/>
    </source>
</evidence>
<evidence type="ECO:0000256" key="3">
    <source>
        <dbReference type="ARBA" id="ARBA00022842"/>
    </source>
</evidence>
<dbReference type="InterPro" id="IPR052279">
    <property type="entry name" value="EngB_GTPase"/>
</dbReference>
<evidence type="ECO:0000256" key="1">
    <source>
        <dbReference type="ARBA" id="ARBA00022723"/>
    </source>
</evidence>
<keyword evidence="1" id="KW-0479">Metal-binding</keyword>
<dbReference type="InterPro" id="IPR006073">
    <property type="entry name" value="GTP-bd"/>
</dbReference>